<dbReference type="InterPro" id="IPR013655">
    <property type="entry name" value="PAS_fold_3"/>
</dbReference>
<keyword evidence="1" id="KW-0488">Methylation</keyword>
<dbReference type="InterPro" id="IPR004090">
    <property type="entry name" value="Chemotax_Me-accpt_rcpt"/>
</dbReference>
<feature type="transmembrane region" description="Helical" evidence="4">
    <location>
        <begin position="39"/>
        <end position="59"/>
    </location>
</feature>
<evidence type="ECO:0000256" key="3">
    <source>
        <dbReference type="SAM" id="MobiDB-lite"/>
    </source>
</evidence>
<dbReference type="InterPro" id="IPR004089">
    <property type="entry name" value="MCPsignal_dom"/>
</dbReference>
<comment type="similarity">
    <text evidence="2">Belongs to the methyl-accepting chemotaxis (MCP) protein family.</text>
</comment>
<feature type="region of interest" description="Disordered" evidence="3">
    <location>
        <begin position="818"/>
        <end position="841"/>
    </location>
</feature>
<evidence type="ECO:0000256" key="4">
    <source>
        <dbReference type="SAM" id="Phobius"/>
    </source>
</evidence>
<evidence type="ECO:0000256" key="2">
    <source>
        <dbReference type="ARBA" id="ARBA00029447"/>
    </source>
</evidence>
<feature type="domain" description="Methyl-accepting transducer" evidence="5">
    <location>
        <begin position="550"/>
        <end position="779"/>
    </location>
</feature>
<dbReference type="PANTHER" id="PTHR43531:SF14">
    <property type="entry name" value="METHYL-ACCEPTING CHEMOTAXIS PROTEIN I-RELATED"/>
    <property type="match status" value="1"/>
</dbReference>
<dbReference type="PROSITE" id="PS50113">
    <property type="entry name" value="PAC"/>
    <property type="match status" value="1"/>
</dbReference>
<organism evidence="9">
    <name type="scientific">hydrothermal vent metagenome</name>
    <dbReference type="NCBI Taxonomy" id="652676"/>
    <lineage>
        <taxon>unclassified sequences</taxon>
        <taxon>metagenomes</taxon>
        <taxon>ecological metagenomes</taxon>
    </lineage>
</organism>
<dbReference type="InterPro" id="IPR000700">
    <property type="entry name" value="PAS-assoc_C"/>
</dbReference>
<name>A0A3B0RAT6_9ZZZZ</name>
<dbReference type="PRINTS" id="PR00260">
    <property type="entry name" value="CHEMTRNSDUCR"/>
</dbReference>
<proteinExistence type="inferred from homology"/>
<keyword evidence="4" id="KW-0472">Membrane</keyword>
<dbReference type="GO" id="GO:0007165">
    <property type="term" value="P:signal transduction"/>
    <property type="evidence" value="ECO:0007669"/>
    <property type="project" value="InterPro"/>
</dbReference>
<dbReference type="PANTHER" id="PTHR43531">
    <property type="entry name" value="PROTEIN ICFG"/>
    <property type="match status" value="1"/>
</dbReference>
<dbReference type="InterPro" id="IPR035965">
    <property type="entry name" value="PAS-like_dom_sf"/>
</dbReference>
<dbReference type="PROSITE" id="PS50885">
    <property type="entry name" value="HAMP"/>
    <property type="match status" value="1"/>
</dbReference>
<dbReference type="InterPro" id="IPR003660">
    <property type="entry name" value="HAMP_dom"/>
</dbReference>
<keyword evidence="4" id="KW-0812">Transmembrane</keyword>
<feature type="domain" description="HAMP" evidence="8">
    <location>
        <begin position="493"/>
        <end position="545"/>
    </location>
</feature>
<dbReference type="InterPro" id="IPR000014">
    <property type="entry name" value="PAS"/>
</dbReference>
<dbReference type="Pfam" id="PF00015">
    <property type="entry name" value="MCPsignal"/>
    <property type="match status" value="1"/>
</dbReference>
<feature type="transmembrane region" description="Helical" evidence="4">
    <location>
        <begin position="12"/>
        <end position="34"/>
    </location>
</feature>
<dbReference type="EMBL" id="UOED01000057">
    <property type="protein sequence ID" value="VAV90404.1"/>
    <property type="molecule type" value="Genomic_DNA"/>
</dbReference>
<reference evidence="9" key="1">
    <citation type="submission" date="2018-06" db="EMBL/GenBank/DDBJ databases">
        <authorList>
            <person name="Zhirakovskaya E."/>
        </authorList>
    </citation>
    <scope>NUCLEOTIDE SEQUENCE</scope>
</reference>
<dbReference type="GO" id="GO:0005886">
    <property type="term" value="C:plasma membrane"/>
    <property type="evidence" value="ECO:0007669"/>
    <property type="project" value="TreeGrafter"/>
</dbReference>
<dbReference type="PROSITE" id="PS50112">
    <property type="entry name" value="PAS"/>
    <property type="match status" value="1"/>
</dbReference>
<dbReference type="FunFam" id="1.10.287.950:FF:000001">
    <property type="entry name" value="Methyl-accepting chemotaxis sensory transducer"/>
    <property type="match status" value="1"/>
</dbReference>
<dbReference type="Gene3D" id="1.10.287.950">
    <property type="entry name" value="Methyl-accepting chemotaxis protein"/>
    <property type="match status" value="1"/>
</dbReference>
<dbReference type="CDD" id="cd00130">
    <property type="entry name" value="PAS"/>
    <property type="match status" value="1"/>
</dbReference>
<dbReference type="InterPro" id="IPR051310">
    <property type="entry name" value="MCP_chemotaxis"/>
</dbReference>
<dbReference type="GO" id="GO:0004888">
    <property type="term" value="F:transmembrane signaling receptor activity"/>
    <property type="evidence" value="ECO:0007669"/>
    <property type="project" value="InterPro"/>
</dbReference>
<dbReference type="GO" id="GO:0006935">
    <property type="term" value="P:chemotaxis"/>
    <property type="evidence" value="ECO:0007669"/>
    <property type="project" value="InterPro"/>
</dbReference>
<protein>
    <submittedName>
        <fullName evidence="9">Methyl-accepting chemotaxis sensor/transducer protein</fullName>
    </submittedName>
</protein>
<dbReference type="AlphaFoldDB" id="A0A3B0RAT6"/>
<feature type="domain" description="PAC" evidence="7">
    <location>
        <begin position="151"/>
        <end position="203"/>
    </location>
</feature>
<dbReference type="Gene3D" id="3.30.450.20">
    <property type="entry name" value="PAS domain"/>
    <property type="match status" value="3"/>
</dbReference>
<evidence type="ECO:0000313" key="9">
    <source>
        <dbReference type="EMBL" id="VAV90404.1"/>
    </source>
</evidence>
<accession>A0A3B0RAT6</accession>
<dbReference type="PROSITE" id="PS50111">
    <property type="entry name" value="CHEMOTAXIS_TRANSDUC_2"/>
    <property type="match status" value="1"/>
</dbReference>
<dbReference type="FunFam" id="3.30.450.20:FF:000075">
    <property type="entry name" value="Methyl-accepting chemotaxis protein"/>
    <property type="match status" value="1"/>
</dbReference>
<keyword evidence="4" id="KW-1133">Transmembrane helix</keyword>
<evidence type="ECO:0000259" key="5">
    <source>
        <dbReference type="PROSITE" id="PS50111"/>
    </source>
</evidence>
<evidence type="ECO:0000259" key="8">
    <source>
        <dbReference type="PROSITE" id="PS50885"/>
    </source>
</evidence>
<dbReference type="SUPFAM" id="SSF55785">
    <property type="entry name" value="PYP-like sensor domain (PAS domain)"/>
    <property type="match status" value="2"/>
</dbReference>
<gene>
    <name evidence="9" type="ORF">MNBD_ALPHA02-850</name>
</gene>
<dbReference type="SMART" id="SM00283">
    <property type="entry name" value="MA"/>
    <property type="match status" value="1"/>
</dbReference>
<dbReference type="NCBIfam" id="TIGR00229">
    <property type="entry name" value="sensory_box"/>
    <property type="match status" value="1"/>
</dbReference>
<evidence type="ECO:0000256" key="1">
    <source>
        <dbReference type="ARBA" id="ARBA00022481"/>
    </source>
</evidence>
<dbReference type="CDD" id="cd11386">
    <property type="entry name" value="MCP_signal"/>
    <property type="match status" value="1"/>
</dbReference>
<sequence length="841" mass="91084">MTTPFNNLKNLPFVPVAAVLLAGSLTSFTLILILSQQVIFPLAGMIITGLLGFALYGMITNMKDMQQAADTQKRQLTDFSGQVDAIGKAQAVIEFNMDGTVITANDLFLDALGYRQDEIQGRHHRMFVTDDVRDSTEYGRFWDRLNEGKYDAREYKRIGKAGKEVWIQASYNPILDDHGVPFKVVKYATDITRQKQQNIINQNIKAATDGVRTNIMMIDVKHTVVYMNKTMQEMIKAKEGDLKTDLPALDFDNPVGGSIDSFHKEPSTLRNILRDAATSRENHITVGGIEFDLVISQIKGADGTVTGTVLEWEDVTAKMARAQAAQIKANENQRIKIALDNATTNVMVADKDFNIVYMNDILLKMMREAEPELKKVLPNFNANKLIGANIDIFHKNPAHQRSMLQNITQTISTNITVGSFNFNLIVNPVSDDQGERMGTVVEWKDITQELAIEAEIEGVVKAAAAGDFTKRVVVEGKEGFMLNLANNINIIGENTQAATDDLARVLAELATGNLTEEITADYEGTFEKLKDSSNETATQLTTIVTQVNQSAAEVASASAELSTGSNDLSQRTESQASALEETAASMEELAVTVKQNADNAGEANTLAGKSRTMAVDGKQIADQAIDAMGVIEDSAQQVSDIIGVIDDLTFQTNLLALNAAVEAARAGEAGKGFAVVAEEVRTLAQRSAQSSSEIKSLITASNAQVKNGVELVNNAGSSLSDIMASISQVAEIVSDIATASTEQAQGIDEVNVAIAEMDDMTQQNSALVEQSTAAARLLERQAAEMQRLMSFFKVKDMDSGASNISPVHVQQQQAEAAMIQSPQLKKKAASGGSSDAGWAEF</sequence>
<feature type="domain" description="PAS" evidence="6">
    <location>
        <begin position="92"/>
        <end position="122"/>
    </location>
</feature>
<feature type="compositionally biased region" description="Low complexity" evidence="3">
    <location>
        <begin position="829"/>
        <end position="841"/>
    </location>
</feature>
<dbReference type="Pfam" id="PF18947">
    <property type="entry name" value="HAMP_2"/>
    <property type="match status" value="1"/>
</dbReference>
<evidence type="ECO:0000259" key="7">
    <source>
        <dbReference type="PROSITE" id="PS50113"/>
    </source>
</evidence>
<dbReference type="Pfam" id="PF08447">
    <property type="entry name" value="PAS_3"/>
    <property type="match status" value="1"/>
</dbReference>
<evidence type="ECO:0000259" key="6">
    <source>
        <dbReference type="PROSITE" id="PS50112"/>
    </source>
</evidence>
<dbReference type="Pfam" id="PF13426">
    <property type="entry name" value="PAS_9"/>
    <property type="match status" value="2"/>
</dbReference>
<dbReference type="SUPFAM" id="SSF58104">
    <property type="entry name" value="Methyl-accepting chemotaxis protein (MCP) signaling domain"/>
    <property type="match status" value="1"/>
</dbReference>